<dbReference type="GO" id="GO:0003677">
    <property type="term" value="F:DNA binding"/>
    <property type="evidence" value="ECO:0007669"/>
    <property type="project" value="UniProtKB-KW"/>
</dbReference>
<dbReference type="SMART" id="SM00100">
    <property type="entry name" value="cNMP"/>
    <property type="match status" value="1"/>
</dbReference>
<dbReference type="GO" id="GO:0003700">
    <property type="term" value="F:DNA-binding transcription factor activity"/>
    <property type="evidence" value="ECO:0007669"/>
    <property type="project" value="TreeGrafter"/>
</dbReference>
<evidence type="ECO:0000259" key="5">
    <source>
        <dbReference type="PROSITE" id="PS51063"/>
    </source>
</evidence>
<accession>A0A840Y3I7</accession>
<dbReference type="PROSITE" id="PS50042">
    <property type="entry name" value="CNMP_BINDING_3"/>
    <property type="match status" value="1"/>
</dbReference>
<dbReference type="SMART" id="SM00419">
    <property type="entry name" value="HTH_CRP"/>
    <property type="match status" value="1"/>
</dbReference>
<keyword evidence="1" id="KW-0805">Transcription regulation</keyword>
<reference evidence="6 7" key="1">
    <citation type="submission" date="2020-08" db="EMBL/GenBank/DDBJ databases">
        <title>Genomic Encyclopedia of Type Strains, Phase IV (KMG-IV): sequencing the most valuable type-strain genomes for metagenomic binning, comparative biology and taxonomic classification.</title>
        <authorList>
            <person name="Goeker M."/>
        </authorList>
    </citation>
    <scope>NUCLEOTIDE SEQUENCE [LARGE SCALE GENOMIC DNA]</scope>
    <source>
        <strain evidence="6 7">DSM 25895</strain>
    </source>
</reference>
<dbReference type="CDD" id="cd00038">
    <property type="entry name" value="CAP_ED"/>
    <property type="match status" value="1"/>
</dbReference>
<dbReference type="InterPro" id="IPR000595">
    <property type="entry name" value="cNMP-bd_dom"/>
</dbReference>
<proteinExistence type="predicted"/>
<keyword evidence="2" id="KW-0238">DNA-binding</keyword>
<dbReference type="InterPro" id="IPR050397">
    <property type="entry name" value="Env_Response_Regulators"/>
</dbReference>
<dbReference type="PANTHER" id="PTHR24567">
    <property type="entry name" value="CRP FAMILY TRANSCRIPTIONAL REGULATORY PROTEIN"/>
    <property type="match status" value="1"/>
</dbReference>
<dbReference type="Proteomes" id="UP000562254">
    <property type="component" value="Unassembled WGS sequence"/>
</dbReference>
<evidence type="ECO:0000256" key="3">
    <source>
        <dbReference type="ARBA" id="ARBA00023163"/>
    </source>
</evidence>
<dbReference type="InterPro" id="IPR018490">
    <property type="entry name" value="cNMP-bd_dom_sf"/>
</dbReference>
<dbReference type="PANTHER" id="PTHR24567:SF26">
    <property type="entry name" value="REGULATORY PROTEIN YEIL"/>
    <property type="match status" value="1"/>
</dbReference>
<dbReference type="SUPFAM" id="SSF46785">
    <property type="entry name" value="Winged helix' DNA-binding domain"/>
    <property type="match status" value="1"/>
</dbReference>
<dbReference type="Gene3D" id="1.10.10.10">
    <property type="entry name" value="Winged helix-like DNA-binding domain superfamily/Winged helix DNA-binding domain"/>
    <property type="match status" value="1"/>
</dbReference>
<dbReference type="InterPro" id="IPR036388">
    <property type="entry name" value="WH-like_DNA-bd_sf"/>
</dbReference>
<keyword evidence="7" id="KW-1185">Reference proteome</keyword>
<dbReference type="Gene3D" id="2.60.120.10">
    <property type="entry name" value="Jelly Rolls"/>
    <property type="match status" value="1"/>
</dbReference>
<dbReference type="RefSeq" id="WP_184485473.1">
    <property type="nucleotide sequence ID" value="NZ_JAAEDJ010000032.1"/>
</dbReference>
<dbReference type="InterPro" id="IPR036390">
    <property type="entry name" value="WH_DNA-bd_sf"/>
</dbReference>
<gene>
    <name evidence="6" type="ORF">FHS88_002696</name>
</gene>
<sequence>MPQTSRSAALIERSPFFQAAGAAAMAELLRASFTQILPRGAVLFEQEDEPEFLHMLLEGRVGLQASVGPHAKTMVELFGPGELFLAPAVVLRLPYLASAVALTEIRVMMIPAETFRDGIARRHELCRATTELLARHWRLMVDQVVDIKLRSAEERVARFLARRVPEEPGSGHADLPETRIAIAARLGMTPETLSRALTVLEKKGKLRRSGEGALVPDRSALR</sequence>
<keyword evidence="3" id="KW-0804">Transcription</keyword>
<evidence type="ECO:0000256" key="2">
    <source>
        <dbReference type="ARBA" id="ARBA00023125"/>
    </source>
</evidence>
<dbReference type="InterPro" id="IPR012318">
    <property type="entry name" value="HTH_CRP"/>
</dbReference>
<dbReference type="Pfam" id="PF00027">
    <property type="entry name" value="cNMP_binding"/>
    <property type="match status" value="1"/>
</dbReference>
<feature type="domain" description="HTH crp-type" evidence="5">
    <location>
        <begin position="150"/>
        <end position="219"/>
    </location>
</feature>
<dbReference type="SUPFAM" id="SSF51206">
    <property type="entry name" value="cAMP-binding domain-like"/>
    <property type="match status" value="1"/>
</dbReference>
<organism evidence="6 7">
    <name type="scientific">Neoroseomonas alkaliterrae</name>
    <dbReference type="NCBI Taxonomy" id="1452450"/>
    <lineage>
        <taxon>Bacteria</taxon>
        <taxon>Pseudomonadati</taxon>
        <taxon>Pseudomonadota</taxon>
        <taxon>Alphaproteobacteria</taxon>
        <taxon>Acetobacterales</taxon>
        <taxon>Acetobacteraceae</taxon>
        <taxon>Neoroseomonas</taxon>
    </lineage>
</organism>
<protein>
    <submittedName>
        <fullName evidence="6">CRP/FNR family transcriptional activator FtrB</fullName>
    </submittedName>
</protein>
<feature type="domain" description="Cyclic nucleotide-binding" evidence="4">
    <location>
        <begin position="16"/>
        <end position="136"/>
    </location>
</feature>
<comment type="caution">
    <text evidence="6">The sequence shown here is derived from an EMBL/GenBank/DDBJ whole genome shotgun (WGS) entry which is preliminary data.</text>
</comment>
<dbReference type="AlphaFoldDB" id="A0A840Y3I7"/>
<dbReference type="Pfam" id="PF13545">
    <property type="entry name" value="HTH_Crp_2"/>
    <property type="match status" value="1"/>
</dbReference>
<evidence type="ECO:0000256" key="1">
    <source>
        <dbReference type="ARBA" id="ARBA00023015"/>
    </source>
</evidence>
<dbReference type="GO" id="GO:0005829">
    <property type="term" value="C:cytosol"/>
    <property type="evidence" value="ECO:0007669"/>
    <property type="project" value="TreeGrafter"/>
</dbReference>
<evidence type="ECO:0000313" key="6">
    <source>
        <dbReference type="EMBL" id="MBB5690561.1"/>
    </source>
</evidence>
<dbReference type="PROSITE" id="PS51063">
    <property type="entry name" value="HTH_CRP_2"/>
    <property type="match status" value="1"/>
</dbReference>
<name>A0A840Y3I7_9PROT</name>
<dbReference type="EMBL" id="JACIJE010000007">
    <property type="protein sequence ID" value="MBB5690561.1"/>
    <property type="molecule type" value="Genomic_DNA"/>
</dbReference>
<evidence type="ECO:0000313" key="7">
    <source>
        <dbReference type="Proteomes" id="UP000562254"/>
    </source>
</evidence>
<evidence type="ECO:0000259" key="4">
    <source>
        <dbReference type="PROSITE" id="PS50042"/>
    </source>
</evidence>
<dbReference type="InterPro" id="IPR014710">
    <property type="entry name" value="RmlC-like_jellyroll"/>
</dbReference>